<dbReference type="InParanoid" id="A0A369JM36"/>
<dbReference type="EMBL" id="LUEZ02000054">
    <property type="protein sequence ID" value="RDB21617.1"/>
    <property type="molecule type" value="Genomic_DNA"/>
</dbReference>
<evidence type="ECO:0000313" key="2">
    <source>
        <dbReference type="Proteomes" id="UP000076154"/>
    </source>
</evidence>
<protein>
    <submittedName>
        <fullName evidence="1">Uncharacterized protein</fullName>
    </submittedName>
</protein>
<reference evidence="1" key="1">
    <citation type="submission" date="2018-04" db="EMBL/GenBank/DDBJ databases">
        <title>Whole genome sequencing of Hypsizygus marmoreus.</title>
        <authorList>
            <person name="Choi I.-G."/>
            <person name="Min B."/>
            <person name="Kim J.-G."/>
            <person name="Kim S."/>
            <person name="Oh Y.-L."/>
            <person name="Kong W.-S."/>
            <person name="Park H."/>
            <person name="Jeong J."/>
            <person name="Song E.-S."/>
        </authorList>
    </citation>
    <scope>NUCLEOTIDE SEQUENCE [LARGE SCALE GENOMIC DNA]</scope>
    <source>
        <strain evidence="1">51987-8</strain>
    </source>
</reference>
<proteinExistence type="predicted"/>
<comment type="caution">
    <text evidence="1">The sequence shown here is derived from an EMBL/GenBank/DDBJ whole genome shotgun (WGS) entry which is preliminary data.</text>
</comment>
<name>A0A369JM36_HYPMA</name>
<gene>
    <name evidence="1" type="ORF">Hypma_011229</name>
</gene>
<sequence>MAPIFNTRALPQCLEELTIILETEYDQEWQMGPTAEQVIDDFDWMKFDRVVSHSFTGGSYTNLRKVHLELLIHEPTDADEDFARHRLFSNCPWLAERGLLSFGVSRTWDERLVLERFSVAKEI</sequence>
<evidence type="ECO:0000313" key="1">
    <source>
        <dbReference type="EMBL" id="RDB21617.1"/>
    </source>
</evidence>
<dbReference type="Proteomes" id="UP000076154">
    <property type="component" value="Unassembled WGS sequence"/>
</dbReference>
<accession>A0A369JM36</accession>
<organism evidence="1 2">
    <name type="scientific">Hypsizygus marmoreus</name>
    <name type="common">White beech mushroom</name>
    <name type="synonym">Agaricus marmoreus</name>
    <dbReference type="NCBI Taxonomy" id="39966"/>
    <lineage>
        <taxon>Eukaryota</taxon>
        <taxon>Fungi</taxon>
        <taxon>Dikarya</taxon>
        <taxon>Basidiomycota</taxon>
        <taxon>Agaricomycotina</taxon>
        <taxon>Agaricomycetes</taxon>
        <taxon>Agaricomycetidae</taxon>
        <taxon>Agaricales</taxon>
        <taxon>Tricholomatineae</taxon>
        <taxon>Lyophyllaceae</taxon>
        <taxon>Hypsizygus</taxon>
    </lineage>
</organism>
<keyword evidence="2" id="KW-1185">Reference proteome</keyword>
<dbReference type="AlphaFoldDB" id="A0A369JM36"/>